<evidence type="ECO:0000256" key="6">
    <source>
        <dbReference type="ARBA" id="ARBA00022898"/>
    </source>
</evidence>
<comment type="catalytic activity">
    <reaction evidence="8">
        <text>D-serine = pyruvate + NH4(+)</text>
        <dbReference type="Rhea" id="RHEA:13977"/>
        <dbReference type="ChEBI" id="CHEBI:15361"/>
        <dbReference type="ChEBI" id="CHEBI:28938"/>
        <dbReference type="ChEBI" id="CHEBI:35247"/>
        <dbReference type="EC" id="4.3.1.18"/>
    </reaction>
    <physiologicalReaction direction="left-to-right" evidence="8">
        <dbReference type="Rhea" id="RHEA:13978"/>
    </physiologicalReaction>
</comment>
<dbReference type="SUPFAM" id="SSF51419">
    <property type="entry name" value="PLP-binding barrel"/>
    <property type="match status" value="1"/>
</dbReference>
<evidence type="ECO:0000256" key="8">
    <source>
        <dbReference type="ARBA" id="ARBA00051198"/>
    </source>
</evidence>
<evidence type="ECO:0000259" key="12">
    <source>
        <dbReference type="SMART" id="SM01119"/>
    </source>
</evidence>
<dbReference type="PANTHER" id="PTHR28004">
    <property type="entry name" value="ZGC:162816-RELATED"/>
    <property type="match status" value="1"/>
</dbReference>
<protein>
    <recommendedName>
        <fullName evidence="10">D-serine dehydratase</fullName>
        <ecNumber evidence="9">4.3.1.18</ecNumber>
    </recommendedName>
    <alternativeName>
        <fullName evidence="11">D-serine deaminase</fullName>
    </alternativeName>
</protein>
<dbReference type="AlphaFoldDB" id="A0AAE0VR24"/>
<keyword evidence="4" id="KW-0479">Metal-binding</keyword>
<name>A0AAE0VR24_9BIVA</name>
<dbReference type="SMART" id="SM01119">
    <property type="entry name" value="D-ser_dehydrat"/>
    <property type="match status" value="1"/>
</dbReference>
<evidence type="ECO:0000256" key="4">
    <source>
        <dbReference type="ARBA" id="ARBA00022723"/>
    </source>
</evidence>
<comment type="cofactor">
    <cofactor evidence="1">
        <name>pyridoxal 5'-phosphate</name>
        <dbReference type="ChEBI" id="CHEBI:597326"/>
    </cofactor>
</comment>
<evidence type="ECO:0000256" key="9">
    <source>
        <dbReference type="ARBA" id="ARBA00066349"/>
    </source>
</evidence>
<dbReference type="Proteomes" id="UP001195483">
    <property type="component" value="Unassembled WGS sequence"/>
</dbReference>
<feature type="domain" description="D-serine dehydratase-like" evidence="12">
    <location>
        <begin position="264"/>
        <end position="365"/>
    </location>
</feature>
<reference evidence="13" key="2">
    <citation type="journal article" date="2021" name="Genome Biol. Evol.">
        <title>Developing a high-quality reference genome for a parasitic bivalve with doubly uniparental inheritance (Bivalvia: Unionida).</title>
        <authorList>
            <person name="Smith C.H."/>
        </authorList>
    </citation>
    <scope>NUCLEOTIDE SEQUENCE</scope>
    <source>
        <strain evidence="13">CHS0354</strain>
        <tissue evidence="13">Mantle</tissue>
    </source>
</reference>
<keyword evidence="14" id="KW-1185">Reference proteome</keyword>
<evidence type="ECO:0000256" key="2">
    <source>
        <dbReference type="ARBA" id="ARBA00001947"/>
    </source>
</evidence>
<dbReference type="Pfam" id="PF14031">
    <property type="entry name" value="D-ser_dehydrat"/>
    <property type="match status" value="1"/>
</dbReference>
<dbReference type="Gene3D" id="2.40.37.20">
    <property type="entry name" value="D-serine dehydratase-like domain"/>
    <property type="match status" value="1"/>
</dbReference>
<comment type="cofactor">
    <cofactor evidence="2">
        <name>Zn(2+)</name>
        <dbReference type="ChEBI" id="CHEBI:29105"/>
    </cofactor>
</comment>
<evidence type="ECO:0000256" key="5">
    <source>
        <dbReference type="ARBA" id="ARBA00022833"/>
    </source>
</evidence>
<evidence type="ECO:0000256" key="7">
    <source>
        <dbReference type="ARBA" id="ARBA00023239"/>
    </source>
</evidence>
<dbReference type="EC" id="4.3.1.18" evidence="9"/>
<organism evidence="13 14">
    <name type="scientific">Potamilus streckersoni</name>
    <dbReference type="NCBI Taxonomy" id="2493646"/>
    <lineage>
        <taxon>Eukaryota</taxon>
        <taxon>Metazoa</taxon>
        <taxon>Spiralia</taxon>
        <taxon>Lophotrochozoa</taxon>
        <taxon>Mollusca</taxon>
        <taxon>Bivalvia</taxon>
        <taxon>Autobranchia</taxon>
        <taxon>Heteroconchia</taxon>
        <taxon>Palaeoheterodonta</taxon>
        <taxon>Unionida</taxon>
        <taxon>Unionoidea</taxon>
        <taxon>Unionidae</taxon>
        <taxon>Ambleminae</taxon>
        <taxon>Lampsilini</taxon>
        <taxon>Potamilus</taxon>
    </lineage>
</organism>
<keyword evidence="5" id="KW-0862">Zinc</keyword>
<reference evidence="13" key="3">
    <citation type="submission" date="2023-05" db="EMBL/GenBank/DDBJ databases">
        <authorList>
            <person name="Smith C.H."/>
        </authorList>
    </citation>
    <scope>NUCLEOTIDE SEQUENCE</scope>
    <source>
        <strain evidence="13">CHS0354</strain>
        <tissue evidence="13">Mantle</tissue>
    </source>
</reference>
<dbReference type="Gene3D" id="3.20.20.10">
    <property type="entry name" value="Alanine racemase"/>
    <property type="match status" value="1"/>
</dbReference>
<dbReference type="EMBL" id="JAEAOA010000534">
    <property type="protein sequence ID" value="KAK3587458.1"/>
    <property type="molecule type" value="Genomic_DNA"/>
</dbReference>
<dbReference type="Pfam" id="PF01168">
    <property type="entry name" value="Ala_racemase_N"/>
    <property type="match status" value="1"/>
</dbReference>
<dbReference type="GO" id="GO:0008721">
    <property type="term" value="F:D-serine ammonia-lyase activity"/>
    <property type="evidence" value="ECO:0007669"/>
    <property type="project" value="UniProtKB-EC"/>
</dbReference>
<dbReference type="InterPro" id="IPR051466">
    <property type="entry name" value="D-amino_acid_metab_enzyme"/>
</dbReference>
<evidence type="ECO:0000313" key="13">
    <source>
        <dbReference type="EMBL" id="KAK3587458.1"/>
    </source>
</evidence>
<dbReference type="InterPro" id="IPR026956">
    <property type="entry name" value="D-ser_dehydrat-like_dom"/>
</dbReference>
<evidence type="ECO:0000256" key="1">
    <source>
        <dbReference type="ARBA" id="ARBA00001933"/>
    </source>
</evidence>
<accession>A0AAE0VR24</accession>
<sequence length="379" mass="42979">MADEVPETIYDVPTPSFLVDIDIVKRNCSRMIEQCKRYGVELRPHMKTHKTIEGGILMTGGTKRKIVVSTLAEAEFYADNGFDDILYGYPIIKEKLNRCAKLANHLDMFHLMFDNLTALEAIISSPLDPGKKWSVFLELDCGNGRSGIKWNSEEAVHLSKMAATAENIVFQGLYTHCGDSYTSYDRNEGLRQEIQENTTERLLFLKERLRKEGIQCKSCGCGSTPSCANPIDSMSSLTEFHPGNYIFYDFMQMTIGTVQEEDVGVKVATRVVSHRPDMNMMIVDAGFSAISYDGIQRMSYQPTGISLFKGHPNLRLFGMTQEHGKVQPIEGTLDFDMYPYGKLLFLIPWHSCDTAMMHPVYYVHSGDKILDIWRPCRGW</sequence>
<gene>
    <name evidence="13" type="ORF">CHS0354_007949</name>
</gene>
<dbReference type="GO" id="GO:0036088">
    <property type="term" value="P:D-serine catabolic process"/>
    <property type="evidence" value="ECO:0007669"/>
    <property type="project" value="TreeGrafter"/>
</dbReference>
<dbReference type="GO" id="GO:0046872">
    <property type="term" value="F:metal ion binding"/>
    <property type="evidence" value="ECO:0007669"/>
    <property type="project" value="UniProtKB-KW"/>
</dbReference>
<evidence type="ECO:0000256" key="11">
    <source>
        <dbReference type="ARBA" id="ARBA00075219"/>
    </source>
</evidence>
<keyword evidence="7" id="KW-0456">Lyase</keyword>
<evidence type="ECO:0000256" key="3">
    <source>
        <dbReference type="ARBA" id="ARBA00005323"/>
    </source>
</evidence>
<dbReference type="FunFam" id="3.20.20.10:FF:000016">
    <property type="entry name" value="D-serine dehydratase"/>
    <property type="match status" value="1"/>
</dbReference>
<dbReference type="InterPro" id="IPR029066">
    <property type="entry name" value="PLP-binding_barrel"/>
</dbReference>
<reference evidence="13" key="1">
    <citation type="journal article" date="2021" name="Genome Biol. Evol.">
        <title>A High-Quality Reference Genome for a Parasitic Bivalve with Doubly Uniparental Inheritance (Bivalvia: Unionida).</title>
        <authorList>
            <person name="Smith C.H."/>
        </authorList>
    </citation>
    <scope>NUCLEOTIDE SEQUENCE</scope>
    <source>
        <strain evidence="13">CHS0354</strain>
    </source>
</reference>
<evidence type="ECO:0000256" key="10">
    <source>
        <dbReference type="ARBA" id="ARBA00069616"/>
    </source>
</evidence>
<proteinExistence type="inferred from homology"/>
<dbReference type="InterPro" id="IPR001608">
    <property type="entry name" value="Ala_racemase_N"/>
</dbReference>
<dbReference type="PANTHER" id="PTHR28004:SF2">
    <property type="entry name" value="D-SERINE DEHYDRATASE"/>
    <property type="match status" value="1"/>
</dbReference>
<evidence type="ECO:0000313" key="14">
    <source>
        <dbReference type="Proteomes" id="UP001195483"/>
    </source>
</evidence>
<dbReference type="InterPro" id="IPR042208">
    <property type="entry name" value="D-ser_dehydrat-like_sf"/>
</dbReference>
<comment type="similarity">
    <text evidence="3">Belongs to the DSD1 family.</text>
</comment>
<keyword evidence="6" id="KW-0663">Pyridoxal phosphate</keyword>
<comment type="caution">
    <text evidence="13">The sequence shown here is derived from an EMBL/GenBank/DDBJ whole genome shotgun (WGS) entry which is preliminary data.</text>
</comment>